<dbReference type="PRINTS" id="PR00724">
    <property type="entry name" value="CRBOXYPTASEC"/>
</dbReference>
<dbReference type="Proteomes" id="UP000006039">
    <property type="component" value="Unassembled WGS sequence"/>
</dbReference>
<dbReference type="Pfam" id="PF00450">
    <property type="entry name" value="Peptidase_S10"/>
    <property type="match status" value="1"/>
</dbReference>
<sequence>MRCSLLLTSLLASAAAASGRRSLAHVGKGHLDNVLQRRAPNAHDPQKHIAERAANSTRFLNSKTSGFAVNGTGIPDVNFDVGESYAGNLPISSDPNEPSSLFWWFFPSTNQAADKEILIWLNGGPGCSSLEGLLQENGPFSWQYGTFKPVPNPWSWHTLTNVVWIEQPVGTGFSTGKVTATSEEDVAKQFMGFWKNFIQLFDMQGYKVYIAGESYAGLYCPYIASAFLDAKDTTFYDMKGMMIYDPSVAPDTLTELAPVVSFVDYWGGLFPFNDTFRADIHARADKCGYTDFMKEYLVYPPKGPIPDALPGMDETGAIKPECSGIYNDIFSAISLINPCFDIYQVATTCPLLWDVLGFPGSFEYLPDGATIYFNRTDVKAAIHAPAEVSWSSCANENVFVNGTDSSDFSTQNGVMGGVIERTNNVVISHGALDMILLANGTLLAIQNTTWNGARGFQSPPTEPFFVPYHDEPALATVAGAGTFGTVHTERGLTYVGVDLAGHMVPQYAPTAAYRQLEFLLGRVDCMNCTKPFTTTAAQRAAPQGSRRR</sequence>
<evidence type="ECO:0000256" key="3">
    <source>
        <dbReference type="ARBA" id="ARBA00022670"/>
    </source>
</evidence>
<dbReference type="HOGENOM" id="CLU_008523_12_3_1"/>
<dbReference type="PROSITE" id="PS00131">
    <property type="entry name" value="CARBOXYPEPT_SER_SER"/>
    <property type="match status" value="1"/>
</dbReference>
<dbReference type="STRING" id="644352.J3P9C6"/>
<reference evidence="8" key="3">
    <citation type="submission" date="2010-09" db="EMBL/GenBank/DDBJ databases">
        <title>Annotation of Gaeumannomyces graminis var. tritici R3-111a-1.</title>
        <authorList>
            <consortium name="The Broad Institute Genome Sequencing Platform"/>
            <person name="Ma L.-J."/>
            <person name="Dead R."/>
            <person name="Young S.K."/>
            <person name="Zeng Q."/>
            <person name="Gargeya S."/>
            <person name="Fitzgerald M."/>
            <person name="Haas B."/>
            <person name="Abouelleil A."/>
            <person name="Alvarado L."/>
            <person name="Arachchi H.M."/>
            <person name="Berlin A."/>
            <person name="Brown A."/>
            <person name="Chapman S.B."/>
            <person name="Chen Z."/>
            <person name="Dunbar C."/>
            <person name="Freedman E."/>
            <person name="Gearin G."/>
            <person name="Gellesch M."/>
            <person name="Goldberg J."/>
            <person name="Griggs A."/>
            <person name="Gujja S."/>
            <person name="Heiman D."/>
            <person name="Howarth C."/>
            <person name="Larson L."/>
            <person name="Lui A."/>
            <person name="MacDonald P.J.P."/>
            <person name="Mehta T."/>
            <person name="Montmayeur A."/>
            <person name="Murphy C."/>
            <person name="Neiman D."/>
            <person name="Pearson M."/>
            <person name="Priest M."/>
            <person name="Roberts A."/>
            <person name="Saif S."/>
            <person name="Shea T."/>
            <person name="Shenoy N."/>
            <person name="Sisk P."/>
            <person name="Stolte C."/>
            <person name="Sykes S."/>
            <person name="Yandava C."/>
            <person name="Wortman J."/>
            <person name="Nusbaum C."/>
            <person name="Birren B."/>
        </authorList>
    </citation>
    <scope>NUCLEOTIDE SEQUENCE</scope>
    <source>
        <strain evidence="8">R3-111a-1</strain>
    </source>
</reference>
<dbReference type="PANTHER" id="PTHR11802">
    <property type="entry name" value="SERINE PROTEASE FAMILY S10 SERINE CARBOXYPEPTIDASE"/>
    <property type="match status" value="1"/>
</dbReference>
<feature type="signal peptide" evidence="7">
    <location>
        <begin position="1"/>
        <end position="19"/>
    </location>
</feature>
<evidence type="ECO:0000313" key="9">
    <source>
        <dbReference type="EnsemblFungi" id="EJT73262"/>
    </source>
</evidence>
<dbReference type="OrthoDB" id="443318at2759"/>
<keyword evidence="3 7" id="KW-0645">Protease</keyword>
<dbReference type="InterPro" id="IPR029058">
    <property type="entry name" value="AB_hydrolase_fold"/>
</dbReference>
<keyword evidence="4 7" id="KW-0732">Signal</keyword>
<name>J3P9C6_GAET3</name>
<keyword evidence="10" id="KW-1185">Reference proteome</keyword>
<dbReference type="eggNOG" id="KOG1282">
    <property type="taxonomic scope" value="Eukaryota"/>
</dbReference>
<gene>
    <name evidence="9" type="primary">20350567</name>
    <name evidence="8" type="ORF">GGTG_10109</name>
</gene>
<dbReference type="EC" id="3.4.16.-" evidence="7"/>
<proteinExistence type="inferred from homology"/>
<evidence type="ECO:0000256" key="1">
    <source>
        <dbReference type="ARBA" id="ARBA00009431"/>
    </source>
</evidence>
<dbReference type="FunFam" id="3.40.50.1820:FF:000118">
    <property type="entry name" value="Carboxypeptidase"/>
    <property type="match status" value="1"/>
</dbReference>
<evidence type="ECO:0000256" key="2">
    <source>
        <dbReference type="ARBA" id="ARBA00022645"/>
    </source>
</evidence>
<evidence type="ECO:0000256" key="7">
    <source>
        <dbReference type="RuleBase" id="RU361156"/>
    </source>
</evidence>
<evidence type="ECO:0000256" key="6">
    <source>
        <dbReference type="ARBA" id="ARBA00023180"/>
    </source>
</evidence>
<dbReference type="EnsemblFungi" id="EJT73262">
    <property type="protein sequence ID" value="EJT73262"/>
    <property type="gene ID" value="GGTG_10109"/>
</dbReference>
<dbReference type="InterPro" id="IPR018202">
    <property type="entry name" value="Ser_caboxypep_ser_AS"/>
</dbReference>
<dbReference type="SUPFAM" id="SSF53474">
    <property type="entry name" value="alpha/beta-Hydrolases"/>
    <property type="match status" value="1"/>
</dbReference>
<keyword evidence="6" id="KW-0325">Glycoprotein</keyword>
<evidence type="ECO:0000313" key="8">
    <source>
        <dbReference type="EMBL" id="EJT73262.1"/>
    </source>
</evidence>
<reference evidence="8" key="2">
    <citation type="submission" date="2010-07" db="EMBL/GenBank/DDBJ databases">
        <authorList>
            <consortium name="The Broad Institute Genome Sequencing Platform"/>
            <consortium name="Broad Institute Genome Sequencing Center for Infectious Disease"/>
            <person name="Ma L.-J."/>
            <person name="Dead R."/>
            <person name="Young S."/>
            <person name="Zeng Q."/>
            <person name="Koehrsen M."/>
            <person name="Alvarado L."/>
            <person name="Berlin A."/>
            <person name="Chapman S.B."/>
            <person name="Chen Z."/>
            <person name="Freedman E."/>
            <person name="Gellesch M."/>
            <person name="Goldberg J."/>
            <person name="Griggs A."/>
            <person name="Gujja S."/>
            <person name="Heilman E.R."/>
            <person name="Heiman D."/>
            <person name="Hepburn T."/>
            <person name="Howarth C."/>
            <person name="Jen D."/>
            <person name="Larson L."/>
            <person name="Mehta T."/>
            <person name="Neiman D."/>
            <person name="Pearson M."/>
            <person name="Roberts A."/>
            <person name="Saif S."/>
            <person name="Shea T."/>
            <person name="Shenoy N."/>
            <person name="Sisk P."/>
            <person name="Stolte C."/>
            <person name="Sykes S."/>
            <person name="Walk T."/>
            <person name="White J."/>
            <person name="Yandava C."/>
            <person name="Haas B."/>
            <person name="Nusbaum C."/>
            <person name="Birren B."/>
        </authorList>
    </citation>
    <scope>NUCLEOTIDE SEQUENCE</scope>
    <source>
        <strain evidence="8">R3-111a-1</strain>
    </source>
</reference>
<dbReference type="GeneID" id="20350567"/>
<reference evidence="9" key="4">
    <citation type="journal article" date="2015" name="G3 (Bethesda)">
        <title>Genome sequences of three phytopathogenic species of the Magnaporthaceae family of fungi.</title>
        <authorList>
            <person name="Okagaki L.H."/>
            <person name="Nunes C.C."/>
            <person name="Sailsbery J."/>
            <person name="Clay B."/>
            <person name="Brown D."/>
            <person name="John T."/>
            <person name="Oh Y."/>
            <person name="Young N."/>
            <person name="Fitzgerald M."/>
            <person name="Haas B.J."/>
            <person name="Zeng Q."/>
            <person name="Young S."/>
            <person name="Adiconis X."/>
            <person name="Fan L."/>
            <person name="Levin J.Z."/>
            <person name="Mitchell T.K."/>
            <person name="Okubara P.A."/>
            <person name="Farman M.L."/>
            <person name="Kohn L.M."/>
            <person name="Birren B."/>
            <person name="Ma L.-J."/>
            <person name="Dean R.A."/>
        </authorList>
    </citation>
    <scope>NUCLEOTIDE SEQUENCE</scope>
    <source>
        <strain evidence="9">R3-111a-1</strain>
    </source>
</reference>
<dbReference type="InterPro" id="IPR033124">
    <property type="entry name" value="Ser_caboxypep_his_AS"/>
</dbReference>
<keyword evidence="5 7" id="KW-0378">Hydrolase</keyword>
<evidence type="ECO:0000256" key="4">
    <source>
        <dbReference type="ARBA" id="ARBA00022729"/>
    </source>
</evidence>
<comment type="similarity">
    <text evidence="1 7">Belongs to the peptidase S10 family.</text>
</comment>
<evidence type="ECO:0000313" key="10">
    <source>
        <dbReference type="Proteomes" id="UP000006039"/>
    </source>
</evidence>
<evidence type="ECO:0000256" key="5">
    <source>
        <dbReference type="ARBA" id="ARBA00022801"/>
    </source>
</evidence>
<dbReference type="MEROPS" id="S10.014"/>
<dbReference type="VEuPathDB" id="FungiDB:GGTG_10109"/>
<keyword evidence="2 7" id="KW-0121">Carboxypeptidase</keyword>
<dbReference type="EMBL" id="GL385399">
    <property type="protein sequence ID" value="EJT73262.1"/>
    <property type="molecule type" value="Genomic_DNA"/>
</dbReference>
<reference evidence="9" key="5">
    <citation type="submission" date="2018-04" db="UniProtKB">
        <authorList>
            <consortium name="EnsemblFungi"/>
        </authorList>
    </citation>
    <scope>IDENTIFICATION</scope>
    <source>
        <strain evidence="9">R3-111a-1</strain>
    </source>
</reference>
<dbReference type="Gene3D" id="3.40.50.1820">
    <property type="entry name" value="alpha/beta hydrolase"/>
    <property type="match status" value="1"/>
</dbReference>
<dbReference type="AlphaFoldDB" id="J3P9C6"/>
<dbReference type="PANTHER" id="PTHR11802:SF479">
    <property type="entry name" value="CARBOXYPEPTIDASE"/>
    <property type="match status" value="1"/>
</dbReference>
<feature type="chain" id="PRO_5015019894" description="Carboxypeptidase" evidence="7">
    <location>
        <begin position="20"/>
        <end position="548"/>
    </location>
</feature>
<dbReference type="GO" id="GO:0004185">
    <property type="term" value="F:serine-type carboxypeptidase activity"/>
    <property type="evidence" value="ECO:0007669"/>
    <property type="project" value="UniProtKB-UniRule"/>
</dbReference>
<dbReference type="InterPro" id="IPR001563">
    <property type="entry name" value="Peptidase_S10"/>
</dbReference>
<accession>J3P9C6</accession>
<dbReference type="GO" id="GO:0006508">
    <property type="term" value="P:proteolysis"/>
    <property type="evidence" value="ECO:0007669"/>
    <property type="project" value="UniProtKB-KW"/>
</dbReference>
<dbReference type="PROSITE" id="PS00560">
    <property type="entry name" value="CARBOXYPEPT_SER_HIS"/>
    <property type="match status" value="1"/>
</dbReference>
<organism evidence="8">
    <name type="scientific">Gaeumannomyces tritici (strain R3-111a-1)</name>
    <name type="common">Wheat and barley take-all root rot fungus</name>
    <name type="synonym">Gaeumannomyces graminis var. tritici</name>
    <dbReference type="NCBI Taxonomy" id="644352"/>
    <lineage>
        <taxon>Eukaryota</taxon>
        <taxon>Fungi</taxon>
        <taxon>Dikarya</taxon>
        <taxon>Ascomycota</taxon>
        <taxon>Pezizomycotina</taxon>
        <taxon>Sordariomycetes</taxon>
        <taxon>Sordariomycetidae</taxon>
        <taxon>Magnaporthales</taxon>
        <taxon>Magnaporthaceae</taxon>
        <taxon>Gaeumannomyces</taxon>
    </lineage>
</organism>
<reference evidence="10" key="1">
    <citation type="submission" date="2010-07" db="EMBL/GenBank/DDBJ databases">
        <title>The genome sequence of Gaeumannomyces graminis var. tritici strain R3-111a-1.</title>
        <authorList>
            <consortium name="The Broad Institute Genome Sequencing Platform"/>
            <person name="Ma L.-J."/>
            <person name="Dead R."/>
            <person name="Young S."/>
            <person name="Zeng Q."/>
            <person name="Koehrsen M."/>
            <person name="Alvarado L."/>
            <person name="Berlin A."/>
            <person name="Chapman S.B."/>
            <person name="Chen Z."/>
            <person name="Freedman E."/>
            <person name="Gellesch M."/>
            <person name="Goldberg J."/>
            <person name="Griggs A."/>
            <person name="Gujja S."/>
            <person name="Heilman E.R."/>
            <person name="Heiman D."/>
            <person name="Hepburn T."/>
            <person name="Howarth C."/>
            <person name="Jen D."/>
            <person name="Larson L."/>
            <person name="Mehta T."/>
            <person name="Neiman D."/>
            <person name="Pearson M."/>
            <person name="Roberts A."/>
            <person name="Saif S."/>
            <person name="Shea T."/>
            <person name="Shenoy N."/>
            <person name="Sisk P."/>
            <person name="Stolte C."/>
            <person name="Sykes S."/>
            <person name="Walk T."/>
            <person name="White J."/>
            <person name="Yandava C."/>
            <person name="Haas B."/>
            <person name="Nusbaum C."/>
            <person name="Birren B."/>
        </authorList>
    </citation>
    <scope>NUCLEOTIDE SEQUENCE [LARGE SCALE GENOMIC DNA]</scope>
    <source>
        <strain evidence="10">R3-111a-1</strain>
    </source>
</reference>
<protein>
    <recommendedName>
        <fullName evidence="7">Carboxypeptidase</fullName>
        <ecNumber evidence="7">3.4.16.-</ecNumber>
    </recommendedName>
</protein>
<dbReference type="RefSeq" id="XP_009226236.1">
    <property type="nucleotide sequence ID" value="XM_009227972.1"/>
</dbReference>